<dbReference type="InterPro" id="IPR037224">
    <property type="entry name" value="PapC_N_sf"/>
</dbReference>
<dbReference type="PANTHER" id="PTHR30451:SF21">
    <property type="entry name" value="FIMBRIAL USHER DOMAIN-CONTAINING PROTEIN YDET-RELATED"/>
    <property type="match status" value="1"/>
</dbReference>
<evidence type="ECO:0000259" key="13">
    <source>
        <dbReference type="Pfam" id="PF13954"/>
    </source>
</evidence>
<dbReference type="Gene3D" id="3.10.20.410">
    <property type="match status" value="1"/>
</dbReference>
<evidence type="ECO:0000256" key="5">
    <source>
        <dbReference type="ARBA" id="ARBA00022558"/>
    </source>
</evidence>
<dbReference type="InterPro" id="IPR000015">
    <property type="entry name" value="Fimb_usher"/>
</dbReference>
<organism evidence="14 15">
    <name type="scientific">Providencia rustigianii DSM 4541</name>
    <dbReference type="NCBI Taxonomy" id="500637"/>
    <lineage>
        <taxon>Bacteria</taxon>
        <taxon>Pseudomonadati</taxon>
        <taxon>Pseudomonadota</taxon>
        <taxon>Gammaproteobacteria</taxon>
        <taxon>Enterobacterales</taxon>
        <taxon>Morganellaceae</taxon>
        <taxon>Providencia</taxon>
    </lineage>
</organism>
<comment type="subcellular location">
    <subcellularLocation>
        <location evidence="1 10">Cell outer membrane</location>
        <topology evidence="1 10">Multi-pass membrane protein</topology>
    </subcellularLocation>
</comment>
<accession>D1P0T0</accession>
<dbReference type="RefSeq" id="WP_006813805.1">
    <property type="nucleotide sequence ID" value="NZ_GG703818.1"/>
</dbReference>
<dbReference type="PANTHER" id="PTHR30451">
    <property type="entry name" value="OUTER MEMBRANE USHER PROTEIN"/>
    <property type="match status" value="1"/>
</dbReference>
<dbReference type="STRING" id="500637.PROVRUST_05748"/>
<dbReference type="GO" id="GO:0015473">
    <property type="term" value="F:fimbrial usher porin activity"/>
    <property type="evidence" value="ECO:0007669"/>
    <property type="project" value="InterPro"/>
</dbReference>
<evidence type="ECO:0000313" key="14">
    <source>
        <dbReference type="EMBL" id="EFB72949.1"/>
    </source>
</evidence>
<feature type="domain" description="PapC N-terminal" evidence="13">
    <location>
        <begin position="33"/>
        <end position="174"/>
    </location>
</feature>
<evidence type="ECO:0000256" key="4">
    <source>
        <dbReference type="ARBA" id="ARBA00022452"/>
    </source>
</evidence>
<comment type="caution">
    <text evidence="14">The sequence shown here is derived from an EMBL/GenBank/DDBJ whole genome shotgun (WGS) entry which is preliminary data.</text>
</comment>
<keyword evidence="4" id="KW-1134">Transmembrane beta strand</keyword>
<sequence>MKINKICFSLFLSLGYITSLHAEDRIQAGNNIYFDPDFLELPNKDVVDLSQFENNEQLAGQYYVDIYVNTNLIGAKNIKFDKNNNSQLLPCLSLMDLKEFGVKTEEYPELQGSGQSCVNLFAIPDVKSTFEFDAQRLYLSIPQIALSRNPRGFVDLADIDNGITALLLNYSYNGSKNYDRKKNGSDTTSHYVNLRPGLNIGAWRLRNYTTWSNNDNQSGKWDTIYTYASRGINKIKSQLMLGDSVSPSQVFDSVPFRGAQLATDDDMYPESLRGYAPVVRGIARSNAQITIRQNGYTIYQTEVAAGPFEITDLYPTGGSGDLHVTIKESNGSEQYQIVPFASLPVLQREGYMSYSATAGQYRSYDSHVDKTHFGQLTLIYGLPYGITAYGGSQLSEHYQSYSIGTGQNLGRFGALSVDITHADSTLSNGQKESGQSYRFRYNKNLNDIGTNIALAGYRYSTKGFYSLAEVFDSFRDTSYAPEIERRRNRGEITLSQNLGDTYGSISAGYINEDYWNSNRKTQSATLGYNNSWQGISYSLNYTYNMNTNSYSHASGSQNKTENDHQFAFSISVPFTVFDDAFYYNFNSNSSSNSSSTGSMGVSASQLNNRLNWSMQQGFTNKDSGTSGNMNASYKGQYGEISGGSGYSKESYNLYYGANGSLVVHSGGIVLGQQLGETAAIIEVPNAGDVPILNQAGVVTNNQGYALVPYLSAYRKNTIDIDTSALPENTEMELTSQSVSPSRGAIAKASFSANVGYRTIMVIRFADGKPVPFGSQAIFADNNQLNGMVGNDGELYLSGLAENGHFIIQYNDKQQCQVNYNLAGASNYLGLYKTTATCQ</sequence>
<evidence type="ECO:0000256" key="11">
    <source>
        <dbReference type="SAM" id="SignalP"/>
    </source>
</evidence>
<evidence type="ECO:0000256" key="7">
    <source>
        <dbReference type="ARBA" id="ARBA00022729"/>
    </source>
</evidence>
<evidence type="ECO:0000256" key="2">
    <source>
        <dbReference type="ARBA" id="ARBA00008064"/>
    </source>
</evidence>
<evidence type="ECO:0000256" key="9">
    <source>
        <dbReference type="ARBA" id="ARBA00023237"/>
    </source>
</evidence>
<keyword evidence="7 11" id="KW-0732">Signal</keyword>
<evidence type="ECO:0000256" key="8">
    <source>
        <dbReference type="ARBA" id="ARBA00023136"/>
    </source>
</evidence>
<evidence type="ECO:0000256" key="6">
    <source>
        <dbReference type="ARBA" id="ARBA00022692"/>
    </source>
</evidence>
<evidence type="ECO:0000313" key="15">
    <source>
        <dbReference type="Proteomes" id="UP000005512"/>
    </source>
</evidence>
<protein>
    <submittedName>
        <fullName evidence="14">Fimbrial usher protein</fullName>
    </submittedName>
</protein>
<keyword evidence="15" id="KW-1185">Reference proteome</keyword>
<dbReference type="InterPro" id="IPR043142">
    <property type="entry name" value="PapC-like_C_sf"/>
</dbReference>
<dbReference type="Gene3D" id="2.60.40.2070">
    <property type="match status" value="1"/>
</dbReference>
<dbReference type="FunFam" id="2.60.40.3110:FF:000001">
    <property type="entry name" value="Putative fimbrial outer membrane usher"/>
    <property type="match status" value="1"/>
</dbReference>
<dbReference type="InterPro" id="IPR025949">
    <property type="entry name" value="PapC-like_C"/>
</dbReference>
<proteinExistence type="inferred from homology"/>
<dbReference type="Pfam" id="PF13953">
    <property type="entry name" value="PapC_C"/>
    <property type="match status" value="1"/>
</dbReference>
<reference evidence="14" key="1">
    <citation type="submission" date="2009-12" db="EMBL/GenBank/DDBJ databases">
        <authorList>
            <person name="Weinstock G."/>
            <person name="Sodergren E."/>
            <person name="Clifton S."/>
            <person name="Fulton L."/>
            <person name="Fulton B."/>
            <person name="Courtney L."/>
            <person name="Fronick C."/>
            <person name="Harrison M."/>
            <person name="Strong C."/>
            <person name="Farmer C."/>
            <person name="Delahaunty K."/>
            <person name="Markovic C."/>
            <person name="Hall O."/>
            <person name="Minx P."/>
            <person name="Tomlinson C."/>
            <person name="Mitreva M."/>
            <person name="Nelson J."/>
            <person name="Hou S."/>
            <person name="Wollam A."/>
            <person name="Pepin K.H."/>
            <person name="Johnson M."/>
            <person name="Bhonagiri V."/>
            <person name="Nash W.E."/>
            <person name="Warren W."/>
            <person name="Chinwalla A."/>
            <person name="Mardis E.R."/>
            <person name="Wilson R.K."/>
        </authorList>
    </citation>
    <scope>NUCLEOTIDE SEQUENCE [LARGE SCALE GENOMIC DNA]</scope>
    <source>
        <strain evidence="14">DSM 4541</strain>
    </source>
</reference>
<name>D1P0T0_9GAMM</name>
<dbReference type="HOGENOM" id="CLU_009120_3_1_6"/>
<keyword evidence="9 10" id="KW-0998">Cell outer membrane</keyword>
<dbReference type="AlphaFoldDB" id="D1P0T0"/>
<dbReference type="InterPro" id="IPR025885">
    <property type="entry name" value="PapC_N"/>
</dbReference>
<dbReference type="SUPFAM" id="SSF141729">
    <property type="entry name" value="FimD N-terminal domain-like"/>
    <property type="match status" value="1"/>
</dbReference>
<dbReference type="eggNOG" id="COG3188">
    <property type="taxonomic scope" value="Bacteria"/>
</dbReference>
<dbReference type="Proteomes" id="UP000005512">
    <property type="component" value="Unassembled WGS sequence"/>
</dbReference>
<feature type="signal peptide" evidence="11">
    <location>
        <begin position="1"/>
        <end position="22"/>
    </location>
</feature>
<keyword evidence="3 10" id="KW-0813">Transport</keyword>
<comment type="similarity">
    <text evidence="2 10">Belongs to the fimbrial export usher family.</text>
</comment>
<keyword evidence="8 10" id="KW-0472">Membrane</keyword>
<dbReference type="Pfam" id="PF13954">
    <property type="entry name" value="PapC_N"/>
    <property type="match status" value="1"/>
</dbReference>
<evidence type="ECO:0000256" key="3">
    <source>
        <dbReference type="ARBA" id="ARBA00022448"/>
    </source>
</evidence>
<dbReference type="GO" id="GO:0009279">
    <property type="term" value="C:cell outer membrane"/>
    <property type="evidence" value="ECO:0007669"/>
    <property type="project" value="UniProtKB-SubCell"/>
</dbReference>
<dbReference type="PROSITE" id="PS01151">
    <property type="entry name" value="FIMBRIAL_USHER"/>
    <property type="match status" value="1"/>
</dbReference>
<dbReference type="EMBL" id="ABXV02000017">
    <property type="protein sequence ID" value="EFB72949.1"/>
    <property type="molecule type" value="Genomic_DNA"/>
</dbReference>
<dbReference type="InterPro" id="IPR018030">
    <property type="entry name" value="Fimbrial_membr_usher_CS"/>
</dbReference>
<dbReference type="GO" id="GO:0009297">
    <property type="term" value="P:pilus assembly"/>
    <property type="evidence" value="ECO:0007669"/>
    <property type="project" value="InterPro"/>
</dbReference>
<dbReference type="Gene3D" id="2.60.40.2610">
    <property type="entry name" value="Outer membrane usher protein FimD, plug domain"/>
    <property type="match status" value="1"/>
</dbReference>
<keyword evidence="6 10" id="KW-0812">Transmembrane</keyword>
<evidence type="ECO:0000256" key="1">
    <source>
        <dbReference type="ARBA" id="ARBA00004571"/>
    </source>
</evidence>
<feature type="domain" description="PapC-like C-terminal" evidence="12">
    <location>
        <begin position="760"/>
        <end position="821"/>
    </location>
</feature>
<dbReference type="InterPro" id="IPR042186">
    <property type="entry name" value="FimD_plug_dom"/>
</dbReference>
<keyword evidence="5 10" id="KW-1029">Fimbrium biogenesis</keyword>
<dbReference type="Gene3D" id="2.60.40.3110">
    <property type="match status" value="1"/>
</dbReference>
<evidence type="ECO:0000259" key="12">
    <source>
        <dbReference type="Pfam" id="PF13953"/>
    </source>
</evidence>
<gene>
    <name evidence="14" type="ORF">PROVRUST_05748</name>
</gene>
<feature type="chain" id="PRO_5003025692" evidence="11">
    <location>
        <begin position="23"/>
        <end position="838"/>
    </location>
</feature>
<evidence type="ECO:0000256" key="10">
    <source>
        <dbReference type="RuleBase" id="RU003884"/>
    </source>
</evidence>
<dbReference type="Pfam" id="PF00577">
    <property type="entry name" value="Usher"/>
    <property type="match status" value="1"/>
</dbReference>